<dbReference type="AlphaFoldDB" id="A0A6C0C6E1"/>
<reference evidence="1" key="1">
    <citation type="journal article" date="2020" name="Nature">
        <title>Giant virus diversity and host interactions through global metagenomics.</title>
        <authorList>
            <person name="Schulz F."/>
            <person name="Roux S."/>
            <person name="Paez-Espino D."/>
            <person name="Jungbluth S."/>
            <person name="Walsh D.A."/>
            <person name="Denef V.J."/>
            <person name="McMahon K.D."/>
            <person name="Konstantinidis K.T."/>
            <person name="Eloe-Fadrosh E.A."/>
            <person name="Kyrpides N.C."/>
            <person name="Woyke T."/>
        </authorList>
    </citation>
    <scope>NUCLEOTIDE SEQUENCE</scope>
    <source>
        <strain evidence="1">GVMAG-M-3300020192-26</strain>
    </source>
</reference>
<sequence length="137" mass="15154">MENMISDHVTGLNNKYGLPTDAFDKICQITFDNNSNVDVYEKNGCIVVVGPTYGVSSFLPIETLRHLLWEDVSTNTSIILKQFTINTSSEISSAVAGYFVNKFGRISIVDCMVVGQVVDSERFVWLGHGCAFTGNIY</sequence>
<organism evidence="1">
    <name type="scientific">viral metagenome</name>
    <dbReference type="NCBI Taxonomy" id="1070528"/>
    <lineage>
        <taxon>unclassified sequences</taxon>
        <taxon>metagenomes</taxon>
        <taxon>organismal metagenomes</taxon>
    </lineage>
</organism>
<name>A0A6C0C6E1_9ZZZZ</name>
<evidence type="ECO:0000313" key="1">
    <source>
        <dbReference type="EMBL" id="QHS99990.1"/>
    </source>
</evidence>
<accession>A0A6C0C6E1</accession>
<proteinExistence type="predicted"/>
<protein>
    <submittedName>
        <fullName evidence="1">Uncharacterized protein</fullName>
    </submittedName>
</protein>
<dbReference type="EMBL" id="MN739352">
    <property type="protein sequence ID" value="QHS99990.1"/>
    <property type="molecule type" value="Genomic_DNA"/>
</dbReference>